<keyword evidence="1" id="KW-0732">Signal</keyword>
<dbReference type="AlphaFoldDB" id="A0A934PQ11"/>
<accession>A0A934PQ11</accession>
<comment type="caution">
    <text evidence="2">The sequence shown here is derived from an EMBL/GenBank/DDBJ whole genome shotgun (WGS) entry which is preliminary data.</text>
</comment>
<name>A0A934PQ11_9FLAO</name>
<evidence type="ECO:0008006" key="4">
    <source>
        <dbReference type="Google" id="ProtNLM"/>
    </source>
</evidence>
<evidence type="ECO:0000256" key="1">
    <source>
        <dbReference type="SAM" id="SignalP"/>
    </source>
</evidence>
<dbReference type="RefSeq" id="WP_200107079.1">
    <property type="nucleotide sequence ID" value="NZ_JAEHFV010000007.1"/>
</dbReference>
<proteinExistence type="predicted"/>
<sequence>MKTFLYSILLLLLSLSLTAQNTTLIITGKNKQETQIIDSISYIKKHDSPEAAKIESRKIIKTLSKSGYLNLNSSFLTTKKQDTLLFHVELNQKIQEAHLYIDKNKINTSPFLKELKNDTLIIPFTEIENFLNKKYEILETSGKPFSKLRLINLQQKQNILIAELDFYIENKRTIDAIVFNYEDEKKTTQLPEGFQKFLLKKYKGKDYNKKTIEEIKNEINQIDFIKQNKYPEVLFKKDSTIVYTYLSKNNSNTFDGYIGFNNDENQKIKPSGYLNLKLDNILYHGEQFKLLWNNNGGQQKSFNSSLEIPFLFKTPISLKGELNIFTQDSIFQNTKTEIGIGYLLNLNSKISFYYTNTESSNTQNGISDINNLADFKTKFASLGFRFQKKSTQTFFSRKNQLLELILGYGTRNASTLTPQKQIQINTEYRNTFELNTKNHIYLRNYNFLLTSNHYLTNELFRFGGMNSIRGFIENNLQANYTSYLNTSYIYQLSPKIAVNSVIDFGIFQDKTNKTNLNKLNTIKSFGIEFNLETGNNNLLLSLVNGTIEDEKTNLYNTILTICYNVKF</sequence>
<reference evidence="2" key="1">
    <citation type="submission" date="2020-12" db="EMBL/GenBank/DDBJ databases">
        <title>Bacterial novel species Flavobacterium sp. SE-1-e isolated from soil.</title>
        <authorList>
            <person name="Jung H.-Y."/>
        </authorList>
    </citation>
    <scope>NUCLEOTIDE SEQUENCE</scope>
    <source>
        <strain evidence="2">SE-1-e</strain>
    </source>
</reference>
<protein>
    <recommendedName>
        <fullName evidence="4">Outer membrane protein assembly factor BamA</fullName>
    </recommendedName>
</protein>
<dbReference type="Proteomes" id="UP000609172">
    <property type="component" value="Unassembled WGS sequence"/>
</dbReference>
<gene>
    <name evidence="2" type="ORF">I5M07_14055</name>
</gene>
<evidence type="ECO:0000313" key="2">
    <source>
        <dbReference type="EMBL" id="MBK0370955.1"/>
    </source>
</evidence>
<keyword evidence="3" id="KW-1185">Reference proteome</keyword>
<dbReference type="EMBL" id="JAEHFV010000007">
    <property type="protein sequence ID" value="MBK0370955.1"/>
    <property type="molecule type" value="Genomic_DNA"/>
</dbReference>
<feature type="signal peptide" evidence="1">
    <location>
        <begin position="1"/>
        <end position="19"/>
    </location>
</feature>
<evidence type="ECO:0000313" key="3">
    <source>
        <dbReference type="Proteomes" id="UP000609172"/>
    </source>
</evidence>
<organism evidence="2 3">
    <name type="scientific">Flavobacterium agrisoli</name>
    <dbReference type="NCBI Taxonomy" id="2793066"/>
    <lineage>
        <taxon>Bacteria</taxon>
        <taxon>Pseudomonadati</taxon>
        <taxon>Bacteroidota</taxon>
        <taxon>Flavobacteriia</taxon>
        <taxon>Flavobacteriales</taxon>
        <taxon>Flavobacteriaceae</taxon>
        <taxon>Flavobacterium</taxon>
    </lineage>
</organism>
<dbReference type="Gene3D" id="2.40.160.50">
    <property type="entry name" value="membrane protein fhac: a member of the omp85/tpsb transporter family"/>
    <property type="match status" value="1"/>
</dbReference>
<feature type="chain" id="PRO_5037887617" description="Outer membrane protein assembly factor BamA" evidence="1">
    <location>
        <begin position="20"/>
        <end position="567"/>
    </location>
</feature>